<organism evidence="2 4">
    <name type="scientific">Avibacterium gallinarum</name>
    <name type="common">Pasteurella gallinarum</name>
    <dbReference type="NCBI Taxonomy" id="755"/>
    <lineage>
        <taxon>Bacteria</taxon>
        <taxon>Pseudomonadati</taxon>
        <taxon>Pseudomonadota</taxon>
        <taxon>Gammaproteobacteria</taxon>
        <taxon>Pasteurellales</taxon>
        <taxon>Pasteurellaceae</taxon>
        <taxon>Avibacterium</taxon>
    </lineage>
</organism>
<dbReference type="EMBL" id="SNXJ01000010">
    <property type="protein sequence ID" value="TDP27656.1"/>
    <property type="molecule type" value="Genomic_DNA"/>
</dbReference>
<feature type="transmembrane region" description="Helical" evidence="1">
    <location>
        <begin position="87"/>
        <end position="114"/>
    </location>
</feature>
<feature type="transmembrane region" description="Helical" evidence="1">
    <location>
        <begin position="26"/>
        <end position="45"/>
    </location>
</feature>
<reference evidence="3 5" key="2">
    <citation type="submission" date="2019-03" db="EMBL/GenBank/DDBJ databases">
        <title>Genomic Encyclopedia of Type Strains, Phase IV (KMG-IV): sequencing the most valuable type-strain genomes for metagenomic binning, comparative biology and taxonomic classification.</title>
        <authorList>
            <person name="Goeker M."/>
        </authorList>
    </citation>
    <scope>NUCLEOTIDE SEQUENCE [LARGE SCALE GENOMIC DNA]</scope>
    <source>
        <strain evidence="3 5">DSM 17481</strain>
    </source>
</reference>
<name>A0A379AV63_AVIGA</name>
<evidence type="ECO:0000313" key="4">
    <source>
        <dbReference type="Proteomes" id="UP000255113"/>
    </source>
</evidence>
<feature type="transmembrane region" description="Helical" evidence="1">
    <location>
        <begin position="120"/>
        <end position="136"/>
    </location>
</feature>
<keyword evidence="5" id="KW-1185">Reference proteome</keyword>
<dbReference type="EMBL" id="UGSQ01000003">
    <property type="protein sequence ID" value="SUB26118.1"/>
    <property type="molecule type" value="Genomic_DNA"/>
</dbReference>
<keyword evidence="1" id="KW-0812">Transmembrane</keyword>
<gene>
    <name evidence="3" type="ORF">EV689_11031</name>
    <name evidence="2" type="ORF">NCTC11188_00454</name>
</gene>
<keyword evidence="1" id="KW-0472">Membrane</keyword>
<proteinExistence type="predicted"/>
<dbReference type="Proteomes" id="UP000294683">
    <property type="component" value="Unassembled WGS sequence"/>
</dbReference>
<reference evidence="2 4" key="1">
    <citation type="submission" date="2018-06" db="EMBL/GenBank/DDBJ databases">
        <authorList>
            <consortium name="Pathogen Informatics"/>
            <person name="Doyle S."/>
        </authorList>
    </citation>
    <scope>NUCLEOTIDE SEQUENCE [LARGE SCALE GENOMIC DNA]</scope>
    <source>
        <strain evidence="2 4">NCTC11188</strain>
    </source>
</reference>
<dbReference type="Proteomes" id="UP000255113">
    <property type="component" value="Unassembled WGS sequence"/>
</dbReference>
<accession>A0A379AV63</accession>
<keyword evidence="1" id="KW-1133">Transmembrane helix</keyword>
<protein>
    <recommendedName>
        <fullName evidence="6">Transmembrane protein</fullName>
    </recommendedName>
</protein>
<evidence type="ECO:0008006" key="6">
    <source>
        <dbReference type="Google" id="ProtNLM"/>
    </source>
</evidence>
<dbReference type="AlphaFoldDB" id="A0A379AV63"/>
<evidence type="ECO:0000256" key="1">
    <source>
        <dbReference type="SAM" id="Phobius"/>
    </source>
</evidence>
<feature type="transmembrane region" description="Helical" evidence="1">
    <location>
        <begin position="57"/>
        <end position="75"/>
    </location>
</feature>
<evidence type="ECO:0000313" key="5">
    <source>
        <dbReference type="Proteomes" id="UP000294683"/>
    </source>
</evidence>
<evidence type="ECO:0000313" key="3">
    <source>
        <dbReference type="EMBL" id="TDP27656.1"/>
    </source>
</evidence>
<sequence length="140" mass="17005">MGIKYFNRENKYIFNIHGEIPFPLKFTFLALLFIIFLHVIMLLAIDLNIPNTEKTYLTFYLVIFYFLCIGGYYFITKYLKRKKHIITLIYLHSTFLGFGVKFIFMFLPLHIAVFFLHPELYFNISYMLLFYCNWLCNNDR</sequence>
<evidence type="ECO:0000313" key="2">
    <source>
        <dbReference type="EMBL" id="SUB26118.1"/>
    </source>
</evidence>